<organism evidence="2">
    <name type="scientific">marine sediment metagenome</name>
    <dbReference type="NCBI Taxonomy" id="412755"/>
    <lineage>
        <taxon>unclassified sequences</taxon>
        <taxon>metagenomes</taxon>
        <taxon>ecological metagenomes</taxon>
    </lineage>
</organism>
<comment type="caution">
    <text evidence="2">The sequence shown here is derived from an EMBL/GenBank/DDBJ whole genome shotgun (WGS) entry which is preliminary data.</text>
</comment>
<proteinExistence type="predicted"/>
<sequence>MTDLEDKAEIIRLLANQLVSLKFNEFKNYDIAEDATLEDLNAEIRLLNRYVKNAKLNQAKVLKVDKLEQDRANLSDEELKQLEIEQGKINEIADSILATLDPRASLKGKLYAPNSVILRFKGKIGSDFSKDYPFGVLM</sequence>
<protein>
    <submittedName>
        <fullName evidence="2">Uncharacterized protein</fullName>
    </submittedName>
</protein>
<name>A0A0F9JCE5_9ZZZZ</name>
<dbReference type="AlphaFoldDB" id="A0A0F9JCE5"/>
<reference evidence="2" key="1">
    <citation type="journal article" date="2015" name="Nature">
        <title>Complex archaea that bridge the gap between prokaryotes and eukaryotes.</title>
        <authorList>
            <person name="Spang A."/>
            <person name="Saw J.H."/>
            <person name="Jorgensen S.L."/>
            <person name="Zaremba-Niedzwiedzka K."/>
            <person name="Martijn J."/>
            <person name="Lind A.E."/>
            <person name="van Eijk R."/>
            <person name="Schleper C."/>
            <person name="Guy L."/>
            <person name="Ettema T.J."/>
        </authorList>
    </citation>
    <scope>NUCLEOTIDE SEQUENCE</scope>
</reference>
<evidence type="ECO:0000313" key="2">
    <source>
        <dbReference type="EMBL" id="KKL96707.1"/>
    </source>
</evidence>
<accession>A0A0F9JCE5</accession>
<dbReference type="EMBL" id="LAZR01018361">
    <property type="protein sequence ID" value="KKL96707.1"/>
    <property type="molecule type" value="Genomic_DNA"/>
</dbReference>
<keyword evidence="1" id="KW-0175">Coiled coil</keyword>
<evidence type="ECO:0000256" key="1">
    <source>
        <dbReference type="SAM" id="Coils"/>
    </source>
</evidence>
<gene>
    <name evidence="2" type="ORF">LCGC14_1841800</name>
</gene>
<feature type="coiled-coil region" evidence="1">
    <location>
        <begin position="37"/>
        <end position="77"/>
    </location>
</feature>